<keyword evidence="9" id="KW-1185">Reference proteome</keyword>
<evidence type="ECO:0000256" key="5">
    <source>
        <dbReference type="ARBA" id="ARBA00022729"/>
    </source>
</evidence>
<evidence type="ECO:0000256" key="4">
    <source>
        <dbReference type="ARBA" id="ARBA00022523"/>
    </source>
</evidence>
<dbReference type="InterPro" id="IPR004873">
    <property type="entry name" value="BURP_dom"/>
</dbReference>
<keyword evidence="5" id="KW-0732">Signal</keyword>
<keyword evidence="3" id="KW-0134">Cell wall</keyword>
<dbReference type="GO" id="GO:0048046">
    <property type="term" value="C:apoplast"/>
    <property type="evidence" value="ECO:0007669"/>
    <property type="project" value="UniProtKB-SubCell"/>
</dbReference>
<dbReference type="PROSITE" id="PS51277">
    <property type="entry name" value="BURP"/>
    <property type="match status" value="1"/>
</dbReference>
<keyword evidence="3" id="KW-0964">Secreted</keyword>
<reference evidence="8 9" key="1">
    <citation type="journal article" date="2013" name="BMC Genomics">
        <title>The miniature genome of a carnivorous plant Genlisea aurea contains a low number of genes and short non-coding sequences.</title>
        <authorList>
            <person name="Leushkin E.V."/>
            <person name="Sutormin R.A."/>
            <person name="Nabieva E.R."/>
            <person name="Penin A.A."/>
            <person name="Kondrashov A.S."/>
            <person name="Logacheva M.D."/>
        </authorList>
    </citation>
    <scope>NUCLEOTIDE SEQUENCE [LARGE SCALE GENOMIC DNA]</scope>
</reference>
<dbReference type="PANTHER" id="PTHR31458:SF2">
    <property type="entry name" value="POLYGALACTURONASE 1 BETA-LIKE PROTEIN 2"/>
    <property type="match status" value="1"/>
</dbReference>
<protein>
    <recommendedName>
        <fullName evidence="7">BURP domain-containing protein</fullName>
    </recommendedName>
</protein>
<gene>
    <name evidence="8" type="ORF">M569_05812</name>
</gene>
<evidence type="ECO:0000256" key="3">
    <source>
        <dbReference type="ARBA" id="ARBA00022512"/>
    </source>
</evidence>
<comment type="subcellular location">
    <subcellularLocation>
        <location evidence="1">Secreted</location>
        <location evidence="1">Cell wall</location>
    </subcellularLocation>
    <subcellularLocation>
        <location evidence="2">Secreted</location>
        <location evidence="2">Extracellular space</location>
        <location evidence="2">Apoplast</location>
    </subcellularLocation>
</comment>
<evidence type="ECO:0000256" key="2">
    <source>
        <dbReference type="ARBA" id="ARBA00004271"/>
    </source>
</evidence>
<dbReference type="PANTHER" id="PTHR31458">
    <property type="entry name" value="POLYGALACTURONASE 1 BETA-LIKE PROTEIN 2"/>
    <property type="match status" value="1"/>
</dbReference>
<evidence type="ECO:0000259" key="7">
    <source>
        <dbReference type="PROSITE" id="PS51277"/>
    </source>
</evidence>
<comment type="caution">
    <text evidence="8">The sequence shown here is derived from an EMBL/GenBank/DDBJ whole genome shotgun (WGS) entry which is preliminary data.</text>
</comment>
<accession>S8CQE4</accession>
<evidence type="ECO:0000313" key="9">
    <source>
        <dbReference type="Proteomes" id="UP000015453"/>
    </source>
</evidence>
<dbReference type="EMBL" id="AUSU01002353">
    <property type="protein sequence ID" value="EPS68955.1"/>
    <property type="molecule type" value="Genomic_DNA"/>
</dbReference>
<organism evidence="8 9">
    <name type="scientific">Genlisea aurea</name>
    <dbReference type="NCBI Taxonomy" id="192259"/>
    <lineage>
        <taxon>Eukaryota</taxon>
        <taxon>Viridiplantae</taxon>
        <taxon>Streptophyta</taxon>
        <taxon>Embryophyta</taxon>
        <taxon>Tracheophyta</taxon>
        <taxon>Spermatophyta</taxon>
        <taxon>Magnoliopsida</taxon>
        <taxon>eudicotyledons</taxon>
        <taxon>Gunneridae</taxon>
        <taxon>Pentapetalae</taxon>
        <taxon>asterids</taxon>
        <taxon>lamiids</taxon>
        <taxon>Lamiales</taxon>
        <taxon>Lentibulariaceae</taxon>
        <taxon>Genlisea</taxon>
    </lineage>
</organism>
<feature type="non-terminal residue" evidence="8">
    <location>
        <position position="1"/>
    </location>
</feature>
<proteinExistence type="predicted"/>
<name>S8CQE4_9LAMI</name>
<dbReference type="InterPro" id="IPR051897">
    <property type="entry name" value="PG-associated_BURP"/>
</dbReference>
<evidence type="ECO:0000256" key="1">
    <source>
        <dbReference type="ARBA" id="ARBA00004191"/>
    </source>
</evidence>
<dbReference type="SMART" id="SM01045">
    <property type="entry name" value="BURP"/>
    <property type="match status" value="1"/>
</dbReference>
<dbReference type="Proteomes" id="UP000015453">
    <property type="component" value="Unassembled WGS sequence"/>
</dbReference>
<evidence type="ECO:0000256" key="6">
    <source>
        <dbReference type="ARBA" id="ARBA00023180"/>
    </source>
</evidence>
<dbReference type="OrthoDB" id="773062at2759"/>
<evidence type="ECO:0000313" key="8">
    <source>
        <dbReference type="EMBL" id="EPS68955.1"/>
    </source>
</evidence>
<keyword evidence="6" id="KW-0325">Glycoprotein</keyword>
<sequence length="592" mass="63835">DNPFSPRAHLIRYWGNRIKSDRPMSEFLLSKASPLTAAETAMFSGMVSRDTLFSRLPEFCAAADLFCPAEGEAVGTERHDEDSNFSFYGNKNFANYGNGRLNGVDQFKNYSNGVNYAGGGFSRYGREATGNREGFASYGDDSNVAGANFTSYGGGATGGGGDFRNYMPRVNVPNLRFGSYDSEADEHRLTFAGYSDDTNSGSQGFAGYGRNGNSAAEEFSSYGRTSNVVVSTFSGYGGGGNSANDSFKSYATNSNNPTNGFKSYGAGGNDGADDFANYRDSANAGADTFQSYGKDSNAQKSNFANYGKTLSGGVDSFKEYAKGAAAQSIGFKIYGENATFKEYSNTGITFDQYTKPTPGHNAAAAAAAAAVPEGKFFRETTLREGNTIRMANIRDWMPERSFLPRTITSKLPFSKGKLVQLKRLFRAKDNSTLDHILAAALAECGRAPSPGETKRCVASVEDMIDFAVSTLGPSIAVRTTANTNGSGRTVQLKNVEPIDGGKSTKSVSCHQTLYPYLLYYCHSVPDVRVYEADIHETAGRREKINRGVAICHLDTASWSPNHGAFIALGSRPGLIEVCHWIFENDMTWTVAD</sequence>
<keyword evidence="4" id="KW-0052">Apoplast</keyword>
<dbReference type="Pfam" id="PF03181">
    <property type="entry name" value="BURP"/>
    <property type="match status" value="1"/>
</dbReference>
<dbReference type="AlphaFoldDB" id="S8CQE4"/>
<feature type="domain" description="BURP" evidence="7">
    <location>
        <begin position="376"/>
        <end position="591"/>
    </location>
</feature>